<gene>
    <name evidence="2" type="ORF">Acr_28g0014790</name>
</gene>
<sequence length="74" mass="8977">MDQHREVCSGAKMRISEKKNEGERKSRVRRMAMEDEREDINKLADNFIKSFRNQLKIQREESFKRFREMIARGT</sequence>
<dbReference type="OrthoDB" id="1913960at2759"/>
<keyword evidence="3" id="KW-1185">Reference proteome</keyword>
<evidence type="ECO:0000313" key="2">
    <source>
        <dbReference type="EMBL" id="GFZ20774.1"/>
    </source>
</evidence>
<proteinExistence type="predicted"/>
<dbReference type="EMBL" id="BJWL01000028">
    <property type="protein sequence ID" value="GFZ20774.1"/>
    <property type="molecule type" value="Genomic_DNA"/>
</dbReference>
<name>A0A7J0HDI2_9ERIC</name>
<evidence type="ECO:0000313" key="3">
    <source>
        <dbReference type="Proteomes" id="UP000585474"/>
    </source>
</evidence>
<feature type="compositionally biased region" description="Basic and acidic residues" evidence="1">
    <location>
        <begin position="14"/>
        <end position="30"/>
    </location>
</feature>
<dbReference type="Pfam" id="PF05553">
    <property type="entry name" value="DUF761"/>
    <property type="match status" value="1"/>
</dbReference>
<reference evidence="2 3" key="1">
    <citation type="submission" date="2019-07" db="EMBL/GenBank/DDBJ databases">
        <title>De Novo Assembly of kiwifruit Actinidia rufa.</title>
        <authorList>
            <person name="Sugita-Konishi S."/>
            <person name="Sato K."/>
            <person name="Mori E."/>
            <person name="Abe Y."/>
            <person name="Kisaki G."/>
            <person name="Hamano K."/>
            <person name="Suezawa K."/>
            <person name="Otani M."/>
            <person name="Fukuda T."/>
            <person name="Manabe T."/>
            <person name="Gomi K."/>
            <person name="Tabuchi M."/>
            <person name="Akimitsu K."/>
            <person name="Kataoka I."/>
        </authorList>
    </citation>
    <scope>NUCLEOTIDE SEQUENCE [LARGE SCALE GENOMIC DNA]</scope>
    <source>
        <strain evidence="3">cv. Fuchu</strain>
    </source>
</reference>
<dbReference type="AlphaFoldDB" id="A0A7J0HDI2"/>
<evidence type="ECO:0000256" key="1">
    <source>
        <dbReference type="SAM" id="MobiDB-lite"/>
    </source>
</evidence>
<organism evidence="2 3">
    <name type="scientific">Actinidia rufa</name>
    <dbReference type="NCBI Taxonomy" id="165716"/>
    <lineage>
        <taxon>Eukaryota</taxon>
        <taxon>Viridiplantae</taxon>
        <taxon>Streptophyta</taxon>
        <taxon>Embryophyta</taxon>
        <taxon>Tracheophyta</taxon>
        <taxon>Spermatophyta</taxon>
        <taxon>Magnoliopsida</taxon>
        <taxon>eudicotyledons</taxon>
        <taxon>Gunneridae</taxon>
        <taxon>Pentapetalae</taxon>
        <taxon>asterids</taxon>
        <taxon>Ericales</taxon>
        <taxon>Actinidiaceae</taxon>
        <taxon>Actinidia</taxon>
    </lineage>
</organism>
<protein>
    <submittedName>
        <fullName evidence="2">Uncharacterized protein</fullName>
    </submittedName>
</protein>
<feature type="region of interest" description="Disordered" evidence="1">
    <location>
        <begin position="1"/>
        <end position="30"/>
    </location>
</feature>
<dbReference type="PANTHER" id="PTHR33098:SF69">
    <property type="entry name" value="DUF761 DOMAIN PROTEIN"/>
    <property type="match status" value="1"/>
</dbReference>
<accession>A0A7J0HDI2</accession>
<dbReference type="InterPro" id="IPR008480">
    <property type="entry name" value="DUF761_pln"/>
</dbReference>
<dbReference type="PANTHER" id="PTHR33098">
    <property type="entry name" value="COTTON FIBER (DUF761)"/>
    <property type="match status" value="1"/>
</dbReference>
<dbReference type="Proteomes" id="UP000585474">
    <property type="component" value="Unassembled WGS sequence"/>
</dbReference>
<comment type="caution">
    <text evidence="2">The sequence shown here is derived from an EMBL/GenBank/DDBJ whole genome shotgun (WGS) entry which is preliminary data.</text>
</comment>